<feature type="chain" id="PRO_5033276766" description="Cytochrome b5 heme-binding domain-containing protein" evidence="8">
    <location>
        <begin position="17"/>
        <end position="399"/>
    </location>
</feature>
<dbReference type="Pfam" id="PF00173">
    <property type="entry name" value="Cyt-b5"/>
    <property type="match status" value="1"/>
</dbReference>
<dbReference type="GO" id="GO:0005811">
    <property type="term" value="C:lipid droplet"/>
    <property type="evidence" value="ECO:0007669"/>
    <property type="project" value="InterPro"/>
</dbReference>
<feature type="compositionally biased region" description="Basic and acidic residues" evidence="7">
    <location>
        <begin position="38"/>
        <end position="50"/>
    </location>
</feature>
<evidence type="ECO:0000256" key="6">
    <source>
        <dbReference type="RuleBase" id="RU362121"/>
    </source>
</evidence>
<dbReference type="STRING" id="3871.A0A1J7FZ20"/>
<evidence type="ECO:0000256" key="8">
    <source>
        <dbReference type="SAM" id="SignalP"/>
    </source>
</evidence>
<dbReference type="InterPro" id="IPR032696">
    <property type="entry name" value="SQ_cyclase_C"/>
</dbReference>
<dbReference type="InterPro" id="IPR036400">
    <property type="entry name" value="Cyt_B5-like_heme/steroid_sf"/>
</dbReference>
<dbReference type="SUPFAM" id="SSF55856">
    <property type="entry name" value="Cytochrome b5-like heme/steroid binding domain"/>
    <property type="match status" value="1"/>
</dbReference>
<reference evidence="10 12" key="1">
    <citation type="journal article" date="2017" name="Plant Biotechnol. J.">
        <title>A comprehensive draft genome sequence for lupin (Lupinus angustifolius), an emerging health food: insights into plant-microbe interactions and legume evolution.</title>
        <authorList>
            <person name="Hane J.K."/>
            <person name="Ming Y."/>
            <person name="Kamphuis L.G."/>
            <person name="Nelson M.N."/>
            <person name="Garg G."/>
            <person name="Atkins C.A."/>
            <person name="Bayer P.E."/>
            <person name="Bravo A."/>
            <person name="Bringans S."/>
            <person name="Cannon S."/>
            <person name="Edwards D."/>
            <person name="Foley R."/>
            <person name="Gao L.L."/>
            <person name="Harrison M.J."/>
            <person name="Huang W."/>
            <person name="Hurgobin B."/>
            <person name="Li S."/>
            <person name="Liu C.W."/>
            <person name="McGrath A."/>
            <person name="Morahan G."/>
            <person name="Murray J."/>
            <person name="Weller J."/>
            <person name="Jian J."/>
            <person name="Singh K.B."/>
        </authorList>
    </citation>
    <scope>NUCLEOTIDE SEQUENCE [LARGE SCALE GENOMIC DNA]</scope>
    <source>
        <strain evidence="12">cv. Tanjil</strain>
        <tissue evidence="10">Whole plant</tissue>
    </source>
</reference>
<dbReference type="InterPro" id="IPR001199">
    <property type="entry name" value="Cyt_B5-like_heme/steroid-bd"/>
</dbReference>
<evidence type="ECO:0000256" key="3">
    <source>
        <dbReference type="ARBA" id="ARBA00022723"/>
    </source>
</evidence>
<dbReference type="SUPFAM" id="SSF48239">
    <property type="entry name" value="Terpenoid cyclases/Protein prenyltransferases"/>
    <property type="match status" value="1"/>
</dbReference>
<sequence length="399" mass="44872">MVFIVALALLFGLLLALLLIPRHHKSGQKGNAHSTLNNKDKESKSFSKSEVSLHHKRTDCWIIIKNKVYDVTPYVEEHPGGDAILAHAGDDSTEGFFGYASVPFYPLFVRRNSSGNPSEWYRHISKGGWPFSTRDNGWSVSDCSAEGLKVAILLSNMPFETVGKAIETEQLYDAVNYILSLQNPSGGFASYELTRSYSWLEKINPTETFGDIMIDYQYVECTSAVIQGLALFREKCPQHLNMEIQTCMAKAGNYIQTIQLPDGSWSGSWGICYTYGTWFGINGLIAAGKTYQDSHCIRKACEFLLSKQNPCGGWGESYVSCQNKGQRDPWLLHRAAKVLINSQMENGEFPQQEIVGVFCKNCTISYSAFRNIFPIWALGEYRSRVLLSPNKDEDHQNYI</sequence>
<dbReference type="OMA" id="IQICIER"/>
<dbReference type="GO" id="GO:0020037">
    <property type="term" value="F:heme binding"/>
    <property type="evidence" value="ECO:0007669"/>
    <property type="project" value="UniProtKB-UniRule"/>
</dbReference>
<keyword evidence="5 6" id="KW-0408">Iron</keyword>
<dbReference type="PANTHER" id="PTHR11764:SF44">
    <property type="entry name" value="LANOSTEROL SYNTHASE"/>
    <property type="match status" value="1"/>
</dbReference>
<dbReference type="Proteomes" id="UP000188354">
    <property type="component" value="Chromosome LG18"/>
</dbReference>
<dbReference type="GO" id="GO:0016104">
    <property type="term" value="P:triterpenoid biosynthetic process"/>
    <property type="evidence" value="ECO:0007669"/>
    <property type="project" value="InterPro"/>
</dbReference>
<dbReference type="PROSITE" id="PS50255">
    <property type="entry name" value="CYTOCHROME_B5_2"/>
    <property type="match status" value="1"/>
</dbReference>
<keyword evidence="2 6" id="KW-0349">Heme</keyword>
<proteinExistence type="inferred from homology"/>
<evidence type="ECO:0000256" key="7">
    <source>
        <dbReference type="SAM" id="MobiDB-lite"/>
    </source>
</evidence>
<dbReference type="PANTHER" id="PTHR11764">
    <property type="entry name" value="TERPENE CYCLASE/MUTASE FAMILY MEMBER"/>
    <property type="match status" value="1"/>
</dbReference>
<dbReference type="Gene3D" id="3.10.120.10">
    <property type="entry name" value="Cytochrome b5-like heme/steroid binding domain"/>
    <property type="match status" value="1"/>
</dbReference>
<evidence type="ECO:0000256" key="2">
    <source>
        <dbReference type="ARBA" id="ARBA00022617"/>
    </source>
</evidence>
<keyword evidence="12" id="KW-1185">Reference proteome</keyword>
<protein>
    <recommendedName>
        <fullName evidence="9">Cytochrome b5 heme-binding domain-containing protein</fullName>
    </recommendedName>
</protein>
<dbReference type="PROSITE" id="PS01074">
    <property type="entry name" value="TERPENE_SYNTHASES"/>
    <property type="match status" value="1"/>
</dbReference>
<dbReference type="GO" id="GO:0046872">
    <property type="term" value="F:metal ion binding"/>
    <property type="evidence" value="ECO:0007669"/>
    <property type="project" value="UniProtKB-UniRule"/>
</dbReference>
<dbReference type="Gramene" id="OIW03155">
    <property type="protein sequence ID" value="OIW03155"/>
    <property type="gene ID" value="TanjilG_11792"/>
</dbReference>
<dbReference type="AlphaFoldDB" id="A0A1J7FZ20"/>
<dbReference type="InterPro" id="IPR008930">
    <property type="entry name" value="Terpenoid_cyclase/PrenylTrfase"/>
</dbReference>
<name>A0A1J7FZ20_LUPAN</name>
<keyword evidence="3 6" id="KW-0479">Metal-binding</keyword>
<evidence type="ECO:0000313" key="10">
    <source>
        <dbReference type="EMBL" id="OIV93403.1"/>
    </source>
</evidence>
<evidence type="ECO:0000259" key="9">
    <source>
        <dbReference type="PROSITE" id="PS50255"/>
    </source>
</evidence>
<dbReference type="InterPro" id="IPR018506">
    <property type="entry name" value="Cyt_B5_heme-BS"/>
</dbReference>
<dbReference type="InterPro" id="IPR018333">
    <property type="entry name" value="Squalene_cyclase"/>
</dbReference>
<dbReference type="GO" id="GO:0031559">
    <property type="term" value="F:oxidosqualene cyclase activity"/>
    <property type="evidence" value="ECO:0007669"/>
    <property type="project" value="UniProtKB-ARBA"/>
</dbReference>
<dbReference type="InterPro" id="IPR002365">
    <property type="entry name" value="Terpene_synthase_CS"/>
</dbReference>
<evidence type="ECO:0000313" key="11">
    <source>
        <dbReference type="EMBL" id="OIW03155.1"/>
    </source>
</evidence>
<dbReference type="EMBL" id="KV862096">
    <property type="protein sequence ID" value="OIV93403.1"/>
    <property type="molecule type" value="Genomic_DNA"/>
</dbReference>
<feature type="region of interest" description="Disordered" evidence="7">
    <location>
        <begin position="27"/>
        <end position="50"/>
    </location>
</feature>
<comment type="similarity">
    <text evidence="6">Belongs to the cytochrome b5 family.</text>
</comment>
<dbReference type="PROSITE" id="PS00191">
    <property type="entry name" value="CYTOCHROME_B5_1"/>
    <property type="match status" value="1"/>
</dbReference>
<evidence type="ECO:0000256" key="4">
    <source>
        <dbReference type="ARBA" id="ARBA00022737"/>
    </source>
</evidence>
<dbReference type="Gramene" id="OIV93403">
    <property type="protein sequence ID" value="OIV93403"/>
    <property type="gene ID" value="TanjilG_02940"/>
</dbReference>
<keyword evidence="4" id="KW-0677">Repeat</keyword>
<evidence type="ECO:0000256" key="1">
    <source>
        <dbReference type="ARBA" id="ARBA00009755"/>
    </source>
</evidence>
<evidence type="ECO:0000313" key="12">
    <source>
        <dbReference type="Proteomes" id="UP000188354"/>
    </source>
</evidence>
<dbReference type="Gene3D" id="1.50.10.20">
    <property type="match status" value="1"/>
</dbReference>
<feature type="signal peptide" evidence="8">
    <location>
        <begin position="1"/>
        <end position="16"/>
    </location>
</feature>
<dbReference type="Proteomes" id="UP000188354">
    <property type="component" value="Chromosome LG10"/>
</dbReference>
<accession>A0A1J7FZ20</accession>
<dbReference type="Pfam" id="PF13243">
    <property type="entry name" value="SQHop_cyclase_C"/>
    <property type="match status" value="1"/>
</dbReference>
<evidence type="ECO:0000256" key="5">
    <source>
        <dbReference type="ARBA" id="ARBA00023004"/>
    </source>
</evidence>
<feature type="domain" description="Cytochrome b5 heme-binding" evidence="9">
    <location>
        <begin position="43"/>
        <end position="100"/>
    </location>
</feature>
<dbReference type="SMART" id="SM01117">
    <property type="entry name" value="Cyt-b5"/>
    <property type="match status" value="1"/>
</dbReference>
<organism evidence="10 12">
    <name type="scientific">Lupinus angustifolius</name>
    <name type="common">Narrow-leaved blue lupine</name>
    <dbReference type="NCBI Taxonomy" id="3871"/>
    <lineage>
        <taxon>Eukaryota</taxon>
        <taxon>Viridiplantae</taxon>
        <taxon>Streptophyta</taxon>
        <taxon>Embryophyta</taxon>
        <taxon>Tracheophyta</taxon>
        <taxon>Spermatophyta</taxon>
        <taxon>Magnoliopsida</taxon>
        <taxon>eudicotyledons</taxon>
        <taxon>Gunneridae</taxon>
        <taxon>Pentapetalae</taxon>
        <taxon>rosids</taxon>
        <taxon>fabids</taxon>
        <taxon>Fabales</taxon>
        <taxon>Fabaceae</taxon>
        <taxon>Papilionoideae</taxon>
        <taxon>50 kb inversion clade</taxon>
        <taxon>genistoids sensu lato</taxon>
        <taxon>core genistoids</taxon>
        <taxon>Genisteae</taxon>
        <taxon>Lupinus</taxon>
    </lineage>
</organism>
<gene>
    <name evidence="10" type="ORF">TanjilG_02940</name>
    <name evidence="11" type="ORF">TanjilG_11792</name>
</gene>
<dbReference type="EMBL" id="CM007370">
    <property type="protein sequence ID" value="OIW03155.1"/>
    <property type="molecule type" value="Genomic_DNA"/>
</dbReference>
<feature type="compositionally biased region" description="Polar residues" evidence="7">
    <location>
        <begin position="28"/>
        <end position="37"/>
    </location>
</feature>
<keyword evidence="8" id="KW-0732">Signal</keyword>
<comment type="similarity">
    <text evidence="1">Belongs to the terpene cyclase/mutase family.</text>
</comment>